<gene>
    <name evidence="1" type="ORF">FXF69_23620</name>
</gene>
<keyword evidence="2" id="KW-1185">Reference proteome</keyword>
<sequence>MDQFEVPEDAEILDVLGVEPELSASEEMTRIVRLPGGEGESLTLSYDIPGRSVRLQLQRQQELLLDLFREGAERLRLRSDAKSTAIEVDFQTESTRGTLDIQVRPAILIKDRTLLA</sequence>
<reference evidence="1 2" key="1">
    <citation type="submission" date="2019-08" db="EMBL/GenBank/DDBJ databases">
        <title>Actinomadura sp. nov. CYP1-5 isolated from mountain soil.</title>
        <authorList>
            <person name="Songsumanus A."/>
            <person name="Kuncharoen N."/>
            <person name="Kudo T."/>
            <person name="Yuki M."/>
            <person name="Igarashi Y."/>
            <person name="Tanasupawat S."/>
        </authorList>
    </citation>
    <scope>NUCLEOTIDE SEQUENCE [LARGE SCALE GENOMIC DNA]</scope>
    <source>
        <strain evidence="1 2">JCM 14158</strain>
    </source>
</reference>
<evidence type="ECO:0000313" key="2">
    <source>
        <dbReference type="Proteomes" id="UP000323380"/>
    </source>
</evidence>
<organism evidence="1 2">
    <name type="scientific">Actinomadura chibensis</name>
    <dbReference type="NCBI Taxonomy" id="392828"/>
    <lineage>
        <taxon>Bacteria</taxon>
        <taxon>Bacillati</taxon>
        <taxon>Actinomycetota</taxon>
        <taxon>Actinomycetes</taxon>
        <taxon>Streptosporangiales</taxon>
        <taxon>Thermomonosporaceae</taxon>
        <taxon>Actinomadura</taxon>
    </lineage>
</organism>
<evidence type="ECO:0000313" key="1">
    <source>
        <dbReference type="EMBL" id="TYB43957.1"/>
    </source>
</evidence>
<dbReference type="AlphaFoldDB" id="A0A5D0NHP5"/>
<dbReference type="RefSeq" id="WP_067901326.1">
    <property type="nucleotide sequence ID" value="NZ_VSFG01000005.1"/>
</dbReference>
<dbReference type="EMBL" id="VSFG01000005">
    <property type="protein sequence ID" value="TYB43957.1"/>
    <property type="molecule type" value="Genomic_DNA"/>
</dbReference>
<accession>A0A5D0NHP5</accession>
<comment type="caution">
    <text evidence="1">The sequence shown here is derived from an EMBL/GenBank/DDBJ whole genome shotgun (WGS) entry which is preliminary data.</text>
</comment>
<proteinExistence type="predicted"/>
<name>A0A5D0NHP5_9ACTN</name>
<dbReference type="Proteomes" id="UP000323380">
    <property type="component" value="Unassembled WGS sequence"/>
</dbReference>
<protein>
    <submittedName>
        <fullName evidence="1">Uncharacterized protein</fullName>
    </submittedName>
</protein>